<dbReference type="AlphaFoldDB" id="A0A4D6HS79"/>
<dbReference type="SUPFAM" id="SSF53649">
    <property type="entry name" value="Alkaline phosphatase-like"/>
    <property type="match status" value="1"/>
</dbReference>
<geneLocation type="plasmid" evidence="2">
    <name>unnamed2</name>
</geneLocation>
<dbReference type="Gene3D" id="3.40.720.10">
    <property type="entry name" value="Alkaline Phosphatase, subunit A"/>
    <property type="match status" value="1"/>
</dbReference>
<feature type="compositionally biased region" description="Acidic residues" evidence="1">
    <location>
        <begin position="289"/>
        <end position="299"/>
    </location>
</feature>
<organism evidence="2 3">
    <name type="scientific">Natronorubrum bangense</name>
    <dbReference type="NCBI Taxonomy" id="61858"/>
    <lineage>
        <taxon>Archaea</taxon>
        <taxon>Methanobacteriati</taxon>
        <taxon>Methanobacteriota</taxon>
        <taxon>Stenosarchaea group</taxon>
        <taxon>Halobacteria</taxon>
        <taxon>Halobacteriales</taxon>
        <taxon>Natrialbaceae</taxon>
        <taxon>Natronorubrum</taxon>
    </lineage>
</organism>
<dbReference type="PANTHER" id="PTHR10151">
    <property type="entry name" value="ECTONUCLEOTIDE PYROPHOSPHATASE/PHOSPHODIESTERASE"/>
    <property type="match status" value="1"/>
</dbReference>
<gene>
    <name evidence="2" type="ORF">DV706_19980</name>
</gene>
<dbReference type="GeneID" id="39853560"/>
<dbReference type="RefSeq" id="WP_006067272.1">
    <property type="nucleotide sequence ID" value="NZ_CP031307.1"/>
</dbReference>
<reference evidence="2 3" key="1">
    <citation type="journal article" date="2019" name="Nat. Commun.">
        <title>A new type of DNA phosphorothioation-based antiviral system in archaea.</title>
        <authorList>
            <person name="Xiong L."/>
            <person name="Liu S."/>
            <person name="Chen S."/>
            <person name="Xiao Y."/>
            <person name="Zhu B."/>
            <person name="Gao Y."/>
            <person name="Zhang Y."/>
            <person name="Chen B."/>
            <person name="Luo J."/>
            <person name="Deng Z."/>
            <person name="Chen X."/>
            <person name="Wang L."/>
            <person name="Chen S."/>
        </authorList>
    </citation>
    <scope>NUCLEOTIDE SEQUENCE [LARGE SCALE GENOMIC DNA]</scope>
    <source>
        <strain evidence="2 3">JCM 10635</strain>
        <plasmid evidence="2 3">unnamed2</plasmid>
    </source>
</reference>
<dbReference type="KEGG" id="nbg:DV706_19980"/>
<dbReference type="GO" id="GO:0016787">
    <property type="term" value="F:hydrolase activity"/>
    <property type="evidence" value="ECO:0007669"/>
    <property type="project" value="UniProtKB-ARBA"/>
</dbReference>
<feature type="region of interest" description="Disordered" evidence="1">
    <location>
        <begin position="267"/>
        <end position="306"/>
    </location>
</feature>
<accession>A0A4D6HS79</accession>
<proteinExistence type="predicted"/>
<dbReference type="Pfam" id="PF01663">
    <property type="entry name" value="Phosphodiest"/>
    <property type="match status" value="1"/>
</dbReference>
<evidence type="ECO:0000256" key="1">
    <source>
        <dbReference type="SAM" id="MobiDB-lite"/>
    </source>
</evidence>
<dbReference type="PANTHER" id="PTHR10151:SF120">
    <property type="entry name" value="BIS(5'-ADENOSYL)-TRIPHOSPHATASE"/>
    <property type="match status" value="1"/>
</dbReference>
<sequence>MKTIVFGFDALDFRYLDLFDGSLPNISRLRDQGTEASLRSTHPPWTGSAWPSMYTGTDPSHHGVYGFFTYDGYPDEGAHVSRSNVQQPALWNYLSKEGDRSIVMNVPVTHPAESLEGVLIPGYLATEDAVGYPEGVRDDVSDAIGEEYTVYSSAEMSTDLDAKFDGYLELIDQRRRAAVALLERHEWDLAILQVQKTDAVFHHFDEERRFRTVYEAADRVVGDVLEAVEEPVNVVLCSDHGIGPVSGYQIHINDILRSNGFVETIDDGGRSTPSVDKGALAETDRAGATDEDGDGDEGDTAPSGLEKPLLFGRRLASRLGVEPVDVYAAAERVGLGSTLVDLAPDTLKATAVQESVDWRRSKAYCAKGSRMGIRVNLAGREPNGVVSSSDYEAVRDELISLLSSLETPDGEPAFEFVCRREALYDGPYLERAPDVCFLPTEMNHTVSHALYGRKFLPVEKHDHKPNGVFVGAGPGFSGDQSISQSQLSLTDIAPITMGLLGHSVPERMTGTVPDGLLAEQHDRANYGTVSYDTDHSEPRANDEKVTERLEDLGYL</sequence>
<evidence type="ECO:0000313" key="3">
    <source>
        <dbReference type="Proteomes" id="UP000296822"/>
    </source>
</evidence>
<dbReference type="EMBL" id="CP031307">
    <property type="protein sequence ID" value="QCC56819.1"/>
    <property type="molecule type" value="Genomic_DNA"/>
</dbReference>
<evidence type="ECO:0000313" key="2">
    <source>
        <dbReference type="EMBL" id="QCC56819.1"/>
    </source>
</evidence>
<protein>
    <submittedName>
        <fullName evidence="2">Nucleotide pyrophosphatase</fullName>
    </submittedName>
</protein>
<dbReference type="Proteomes" id="UP000296822">
    <property type="component" value="Plasmid unnamed2"/>
</dbReference>
<dbReference type="InterPro" id="IPR017850">
    <property type="entry name" value="Alkaline_phosphatase_core_sf"/>
</dbReference>
<name>A0A4D6HS79_9EURY</name>
<dbReference type="InterPro" id="IPR002591">
    <property type="entry name" value="Phosphodiest/P_Trfase"/>
</dbReference>
<keyword evidence="2" id="KW-0614">Plasmid</keyword>